<evidence type="ECO:0000259" key="1">
    <source>
        <dbReference type="Pfam" id="PF25568"/>
    </source>
</evidence>
<feature type="non-terminal residue" evidence="2">
    <location>
        <position position="1"/>
    </location>
</feature>
<organism evidence="2 3">
    <name type="scientific">Citrus sinensis</name>
    <name type="common">Sweet orange</name>
    <name type="synonym">Citrus aurantium var. sinensis</name>
    <dbReference type="NCBI Taxonomy" id="2711"/>
    <lineage>
        <taxon>Eukaryota</taxon>
        <taxon>Viridiplantae</taxon>
        <taxon>Streptophyta</taxon>
        <taxon>Embryophyta</taxon>
        <taxon>Tracheophyta</taxon>
        <taxon>Spermatophyta</taxon>
        <taxon>Magnoliopsida</taxon>
        <taxon>eudicotyledons</taxon>
        <taxon>Gunneridae</taxon>
        <taxon>Pentapetalae</taxon>
        <taxon>rosids</taxon>
        <taxon>malvids</taxon>
        <taxon>Sapindales</taxon>
        <taxon>Rutaceae</taxon>
        <taxon>Aurantioideae</taxon>
        <taxon>Citrus</taxon>
    </lineage>
</organism>
<dbReference type="Proteomes" id="UP000027120">
    <property type="component" value="Unassembled WGS sequence"/>
</dbReference>
<proteinExistence type="predicted"/>
<keyword evidence="3" id="KW-1185">Reference proteome</keyword>
<reference evidence="2 3" key="1">
    <citation type="submission" date="2014-04" db="EMBL/GenBank/DDBJ databases">
        <authorList>
            <consortium name="International Citrus Genome Consortium"/>
            <person name="Gmitter F."/>
            <person name="Chen C."/>
            <person name="Farmerie W."/>
            <person name="Harkins T."/>
            <person name="Desany B."/>
            <person name="Mohiuddin M."/>
            <person name="Kodira C."/>
            <person name="Borodovsky M."/>
            <person name="Lomsadze A."/>
            <person name="Burns P."/>
            <person name="Jenkins J."/>
            <person name="Prochnik S."/>
            <person name="Shu S."/>
            <person name="Chapman J."/>
            <person name="Pitluck S."/>
            <person name="Schmutz J."/>
            <person name="Rokhsar D."/>
        </authorList>
    </citation>
    <scope>NUCLEOTIDE SEQUENCE</scope>
</reference>
<accession>A0A067DDT8</accession>
<gene>
    <name evidence="2" type="ORF">CISIN_1g038334mg</name>
</gene>
<dbReference type="SUPFAM" id="SSF52540">
    <property type="entry name" value="P-loop containing nucleoside triphosphate hydrolases"/>
    <property type="match status" value="1"/>
</dbReference>
<dbReference type="EMBL" id="KK793041">
    <property type="protein sequence ID" value="KDO36801.1"/>
    <property type="molecule type" value="Genomic_DNA"/>
</dbReference>
<dbReference type="InterPro" id="IPR027417">
    <property type="entry name" value="P-loop_NTPase"/>
</dbReference>
<dbReference type="InterPro" id="IPR050747">
    <property type="entry name" value="Mitochondrial_chaperone_BCS1"/>
</dbReference>
<dbReference type="PANTHER" id="PTHR23070">
    <property type="entry name" value="BCS1 AAA-TYPE ATPASE"/>
    <property type="match status" value="1"/>
</dbReference>
<evidence type="ECO:0000313" key="3">
    <source>
        <dbReference type="Proteomes" id="UP000027120"/>
    </source>
</evidence>
<evidence type="ECO:0000313" key="2">
    <source>
        <dbReference type="EMBL" id="KDO36801.1"/>
    </source>
</evidence>
<dbReference type="Pfam" id="PF25568">
    <property type="entry name" value="AAA_lid_At3g28540"/>
    <property type="match status" value="1"/>
</dbReference>
<dbReference type="InterPro" id="IPR058017">
    <property type="entry name" value="At3g28540-like_C"/>
</dbReference>
<dbReference type="Gene3D" id="3.40.50.300">
    <property type="entry name" value="P-loop containing nucleotide triphosphate hydrolases"/>
    <property type="match status" value="1"/>
</dbReference>
<feature type="domain" description="AAA+ ATPase At3g28540-like C-terminal" evidence="1">
    <location>
        <begin position="52"/>
        <end position="85"/>
    </location>
</feature>
<dbReference type="Gene3D" id="6.10.280.40">
    <property type="match status" value="1"/>
</dbReference>
<sequence length="90" mass="10483">ATLSRMLTFIDRLWLGYGDERIMIVKTNHKAKLDLTLLRPGHMDVHIHMSYCTPCGFRMPASNYLQIIEHPLFSKIEMLLELKKVIQVAE</sequence>
<dbReference type="STRING" id="2711.A0A067DDT8"/>
<name>A0A067DDT8_CITSI</name>
<dbReference type="AlphaFoldDB" id="A0A067DDT8"/>
<protein>
    <recommendedName>
        <fullName evidence="1">AAA+ ATPase At3g28540-like C-terminal domain-containing protein</fullName>
    </recommendedName>
</protein>